<dbReference type="InterPro" id="IPR009014">
    <property type="entry name" value="Transketo_C/PFOR_II"/>
</dbReference>
<feature type="binding site" evidence="12">
    <location>
        <position position="474"/>
    </location>
    <ligand>
        <name>substrate</name>
    </ligand>
</feature>
<dbReference type="FunFam" id="3.40.50.970:FF:000004">
    <property type="entry name" value="Transketolase"/>
    <property type="match status" value="1"/>
</dbReference>
<dbReference type="CDD" id="cd02012">
    <property type="entry name" value="TPP_TK"/>
    <property type="match status" value="1"/>
</dbReference>
<keyword evidence="19" id="KW-1185">Reference proteome</keyword>
<proteinExistence type="inferred from homology"/>
<sequence>MLTVTRTNHDRMANAIRALSMDAVEQAKSGHPGLPMGAADMATVLFSRFLKFDPKAPTWADRDRFVLSAGHGSMLLYSLLHLTGYESMPMAEIKRFRQLGSKTPGHPENFETLGVETTTGPLGQGIATAVGMALAERHLAATYGRDLVDHHTYVIASDGDLMEGVSQEAIAFAGHMKLNRLIVLFDDNGITIDGKISLSDSVDQVKRFEAAGWAASHVDGHDPEAIAAAIEKAKASNVPTLIACRTTIAYGAPTKAGSEKSHGSPLGAEEIKGARQKLGWNYPAFEIPDDIYELWSAPAKRGAEARTAWETRLGKTGSGKRAEFERRMAKEAPVKKLNGAVRAYKEKLAAEPLNIASRTASENALGVLTEAVPEMVGGSADLTGSNNTRPKGMPVLDADNYGGRFIHYGIREHGMAAAMNGMSLHGGVIPYSGTFLVFSDYCRPALRLAALMGERVIHVFTHDSIGLGEDGPTHQPVEHLAALRAIPNFHVFRPCDAVETLECWQIALETRHGPSALALTRQNLPQLRKQNDKKNLSAQGAYEISPAHDGKAKVSIFASGSEVSLAVEAQALLKERGISARVVSVPSFELFAAQDEKVRKKVLGRTKVNVGVEAAVRQGWDAIIGSNGIFIGMKGFGASAPFKDLYKHFGITAEAIADAAASKVK</sequence>
<dbReference type="InterPro" id="IPR049557">
    <property type="entry name" value="Transketolase_CS"/>
</dbReference>
<dbReference type="GO" id="GO:0046872">
    <property type="term" value="F:metal ion binding"/>
    <property type="evidence" value="ECO:0007669"/>
    <property type="project" value="UniProtKB-KW"/>
</dbReference>
<accession>A0A0S3PVT3</accession>
<dbReference type="GO" id="GO:0004802">
    <property type="term" value="F:transketolase activity"/>
    <property type="evidence" value="ECO:0007669"/>
    <property type="project" value="UniProtKB-UniRule"/>
</dbReference>
<comment type="similarity">
    <text evidence="1 16">Belongs to the transketolase family.</text>
</comment>
<evidence type="ECO:0000256" key="9">
    <source>
        <dbReference type="ARBA" id="ARBA00049473"/>
    </source>
</evidence>
<keyword evidence="6 16" id="KW-0106">Calcium</keyword>
<feature type="site" description="Important for catalytic activity" evidence="15">
    <location>
        <position position="31"/>
    </location>
</feature>
<evidence type="ECO:0000313" key="18">
    <source>
        <dbReference type="EMBL" id="BAT60055.1"/>
    </source>
</evidence>
<comment type="function">
    <text evidence="16">Catalyzes the transfer of a two-carbon ketol group from a ketose donor to an aldose acceptor, via a covalent intermediate with the cofactor thiamine pyrophosphate.</text>
</comment>
<evidence type="ECO:0000256" key="14">
    <source>
        <dbReference type="PIRSR" id="PIRSR605478-4"/>
    </source>
</evidence>
<dbReference type="Pfam" id="PF22613">
    <property type="entry name" value="Transketolase_C_1"/>
    <property type="match status" value="1"/>
</dbReference>
<dbReference type="Proteomes" id="UP000236884">
    <property type="component" value="Chromosome"/>
</dbReference>
<feature type="site" description="Important for catalytic activity" evidence="15">
    <location>
        <position position="262"/>
    </location>
</feature>
<dbReference type="PANTHER" id="PTHR43522:SF2">
    <property type="entry name" value="TRANSKETOLASE 1-RELATED"/>
    <property type="match status" value="1"/>
</dbReference>
<feature type="binding site" evidence="14">
    <location>
        <position position="158"/>
    </location>
    <ligand>
        <name>Mg(2+)</name>
        <dbReference type="ChEBI" id="CHEBI:18420"/>
    </ligand>
</feature>
<evidence type="ECO:0000256" key="15">
    <source>
        <dbReference type="PIRSR" id="PIRSR605478-5"/>
    </source>
</evidence>
<dbReference type="GO" id="GO:0005829">
    <property type="term" value="C:cytosol"/>
    <property type="evidence" value="ECO:0007669"/>
    <property type="project" value="TreeGrafter"/>
</dbReference>
<feature type="domain" description="Transketolase-like pyrimidine-binding" evidence="17">
    <location>
        <begin position="355"/>
        <end position="526"/>
    </location>
</feature>
<dbReference type="PROSITE" id="PS00801">
    <property type="entry name" value="TRANSKETOLASE_1"/>
    <property type="match status" value="1"/>
</dbReference>
<feature type="binding site" evidence="12">
    <location>
        <position position="31"/>
    </location>
    <ligand>
        <name>substrate</name>
    </ligand>
</feature>
<gene>
    <name evidence="18" type="primary">tktA</name>
    <name evidence="18" type="ORF">GJW-30_1_02590</name>
</gene>
<comment type="subunit">
    <text evidence="2 16">Homodimer.</text>
</comment>
<dbReference type="AlphaFoldDB" id="A0A0S3PVT3"/>
<evidence type="ECO:0000256" key="13">
    <source>
        <dbReference type="PIRSR" id="PIRSR605478-3"/>
    </source>
</evidence>
<keyword evidence="7 14" id="KW-0460">Magnesium</keyword>
<dbReference type="InterPro" id="IPR005475">
    <property type="entry name" value="Transketolase-like_Pyr-bd"/>
</dbReference>
<keyword evidence="4 16" id="KW-0808">Transferase</keyword>
<feature type="binding site" evidence="12">
    <location>
        <position position="262"/>
    </location>
    <ligand>
        <name>substrate</name>
    </ligand>
</feature>
<dbReference type="OrthoDB" id="8732661at2"/>
<feature type="binding site" evidence="12">
    <location>
        <position position="521"/>
    </location>
    <ligand>
        <name>substrate</name>
    </ligand>
</feature>
<reference evidence="18 19" key="1">
    <citation type="submission" date="2015-08" db="EMBL/GenBank/DDBJ databases">
        <title>Investigation of the bacterial diversity of lava forest soil.</title>
        <authorList>
            <person name="Lee J.S."/>
        </authorList>
    </citation>
    <scope>NUCLEOTIDE SEQUENCE [LARGE SCALE GENOMIC DNA]</scope>
    <source>
        <strain evidence="18 19">GJW-30</strain>
    </source>
</reference>
<dbReference type="Gene3D" id="3.40.50.920">
    <property type="match status" value="1"/>
</dbReference>
<feature type="binding site" evidence="13">
    <location>
        <begin position="120"/>
        <end position="122"/>
    </location>
    <ligand>
        <name>thiamine diphosphate</name>
        <dbReference type="ChEBI" id="CHEBI:58937"/>
    </ligand>
</feature>
<dbReference type="SMART" id="SM00861">
    <property type="entry name" value="Transket_pyr"/>
    <property type="match status" value="1"/>
</dbReference>
<feature type="binding site" evidence="13">
    <location>
        <position position="159"/>
    </location>
    <ligand>
        <name>thiamine diphosphate</name>
        <dbReference type="ChEBI" id="CHEBI:58937"/>
    </ligand>
</feature>
<feature type="binding site" evidence="13">
    <location>
        <position position="262"/>
    </location>
    <ligand>
        <name>thiamine diphosphate</name>
        <dbReference type="ChEBI" id="CHEBI:58937"/>
    </ligand>
</feature>
<evidence type="ECO:0000256" key="8">
    <source>
        <dbReference type="ARBA" id="ARBA00023052"/>
    </source>
</evidence>
<feature type="binding site" evidence="12">
    <location>
        <position position="385"/>
    </location>
    <ligand>
        <name>substrate</name>
    </ligand>
</feature>
<feature type="binding site" evidence="13">
    <location>
        <position position="438"/>
    </location>
    <ligand>
        <name>thiamine diphosphate</name>
        <dbReference type="ChEBI" id="CHEBI:58937"/>
    </ligand>
</feature>
<dbReference type="PROSITE" id="PS00802">
    <property type="entry name" value="TRANSKETOLASE_2"/>
    <property type="match status" value="1"/>
</dbReference>
<evidence type="ECO:0000256" key="3">
    <source>
        <dbReference type="ARBA" id="ARBA00013152"/>
    </source>
</evidence>
<evidence type="ECO:0000313" key="19">
    <source>
        <dbReference type="Proteomes" id="UP000236884"/>
    </source>
</evidence>
<dbReference type="InterPro" id="IPR005474">
    <property type="entry name" value="Transketolase_N"/>
</dbReference>
<feature type="active site" description="Proton donor" evidence="11">
    <location>
        <position position="412"/>
    </location>
</feature>
<name>A0A0S3PVT3_9BRAD</name>
<dbReference type="CDD" id="cd07033">
    <property type="entry name" value="TPP_PYR_DXS_TK_like"/>
    <property type="match status" value="1"/>
</dbReference>
<evidence type="ECO:0000256" key="12">
    <source>
        <dbReference type="PIRSR" id="PIRSR605478-2"/>
    </source>
</evidence>
<evidence type="ECO:0000256" key="1">
    <source>
        <dbReference type="ARBA" id="ARBA00007131"/>
    </source>
</evidence>
<evidence type="ECO:0000256" key="4">
    <source>
        <dbReference type="ARBA" id="ARBA00022679"/>
    </source>
</evidence>
<feature type="binding site" evidence="12">
    <location>
        <position position="358"/>
    </location>
    <ligand>
        <name>substrate</name>
    </ligand>
</feature>
<dbReference type="GO" id="GO:0006098">
    <property type="term" value="P:pentose-phosphate shunt"/>
    <property type="evidence" value="ECO:0007669"/>
    <property type="project" value="TreeGrafter"/>
</dbReference>
<dbReference type="InterPro" id="IPR005478">
    <property type="entry name" value="Transketolase_bac-like"/>
</dbReference>
<dbReference type="NCBIfam" id="TIGR00232">
    <property type="entry name" value="tktlase_bact"/>
    <property type="match status" value="1"/>
</dbReference>
<evidence type="ECO:0000256" key="7">
    <source>
        <dbReference type="ARBA" id="ARBA00022842"/>
    </source>
</evidence>
<dbReference type="InterPro" id="IPR055152">
    <property type="entry name" value="Transketolase-like_C_2"/>
</dbReference>
<dbReference type="EC" id="2.2.1.1" evidence="3 10"/>
<dbReference type="FunFam" id="3.40.50.970:FF:000003">
    <property type="entry name" value="Transketolase"/>
    <property type="match status" value="1"/>
</dbReference>
<dbReference type="InterPro" id="IPR029061">
    <property type="entry name" value="THDP-binding"/>
</dbReference>
<organism evidence="18 19">
    <name type="scientific">Variibacter gotjawalensis</name>
    <dbReference type="NCBI Taxonomy" id="1333996"/>
    <lineage>
        <taxon>Bacteria</taxon>
        <taxon>Pseudomonadati</taxon>
        <taxon>Pseudomonadota</taxon>
        <taxon>Alphaproteobacteria</taxon>
        <taxon>Hyphomicrobiales</taxon>
        <taxon>Nitrobacteraceae</taxon>
        <taxon>Variibacter</taxon>
    </lineage>
</organism>
<feature type="binding site" evidence="13">
    <location>
        <position position="188"/>
    </location>
    <ligand>
        <name>thiamine diphosphate</name>
        <dbReference type="ChEBI" id="CHEBI:58937"/>
    </ligand>
</feature>
<comment type="cofactor">
    <cofactor evidence="16">
        <name>Mg(2+)</name>
        <dbReference type="ChEBI" id="CHEBI:18420"/>
    </cofactor>
    <cofactor evidence="16">
        <name>Ca(2+)</name>
        <dbReference type="ChEBI" id="CHEBI:29108"/>
    </cofactor>
    <cofactor evidence="16">
        <name>Mn(2+)</name>
        <dbReference type="ChEBI" id="CHEBI:29035"/>
    </cofactor>
    <cofactor evidence="16">
        <name>Co(2+)</name>
        <dbReference type="ChEBI" id="CHEBI:48828"/>
    </cofactor>
    <text evidence="16">Binds 1 Mg(2+) ion per subunit. Can also utilize other divalent metal cations, such as Ca(2+), Mn(2+) and Co(2+).</text>
</comment>
<dbReference type="PANTHER" id="PTHR43522">
    <property type="entry name" value="TRANSKETOLASE"/>
    <property type="match status" value="1"/>
</dbReference>
<feature type="binding site" evidence="14">
    <location>
        <position position="190"/>
    </location>
    <ligand>
        <name>Mg(2+)</name>
        <dbReference type="ChEBI" id="CHEBI:18420"/>
    </ligand>
</feature>
<protein>
    <recommendedName>
        <fullName evidence="3 10">Transketolase</fullName>
        <ecNumber evidence="3 10">2.2.1.1</ecNumber>
    </recommendedName>
</protein>
<feature type="binding site" evidence="12">
    <location>
        <position position="462"/>
    </location>
    <ligand>
        <name>substrate</name>
    </ligand>
</feature>
<dbReference type="SUPFAM" id="SSF52922">
    <property type="entry name" value="TK C-terminal domain-like"/>
    <property type="match status" value="1"/>
</dbReference>
<evidence type="ECO:0000256" key="2">
    <source>
        <dbReference type="ARBA" id="ARBA00011738"/>
    </source>
</evidence>
<evidence type="ECO:0000256" key="10">
    <source>
        <dbReference type="NCBIfam" id="TIGR00232"/>
    </source>
</evidence>
<keyword evidence="8 13" id="KW-0786">Thiamine pyrophosphate</keyword>
<feature type="binding site" evidence="14">
    <location>
        <position position="188"/>
    </location>
    <ligand>
        <name>Mg(2+)</name>
        <dbReference type="ChEBI" id="CHEBI:18420"/>
    </ligand>
</feature>
<evidence type="ECO:0000256" key="16">
    <source>
        <dbReference type="RuleBase" id="RU004996"/>
    </source>
</evidence>
<comment type="catalytic activity">
    <reaction evidence="9 16">
        <text>D-sedoheptulose 7-phosphate + D-glyceraldehyde 3-phosphate = aldehydo-D-ribose 5-phosphate + D-xylulose 5-phosphate</text>
        <dbReference type="Rhea" id="RHEA:10508"/>
        <dbReference type="ChEBI" id="CHEBI:57483"/>
        <dbReference type="ChEBI" id="CHEBI:57737"/>
        <dbReference type="ChEBI" id="CHEBI:58273"/>
        <dbReference type="ChEBI" id="CHEBI:59776"/>
        <dbReference type="EC" id="2.2.1.1"/>
    </reaction>
</comment>
<evidence type="ECO:0000256" key="11">
    <source>
        <dbReference type="PIRSR" id="PIRSR605478-1"/>
    </source>
</evidence>
<evidence type="ECO:0000256" key="5">
    <source>
        <dbReference type="ARBA" id="ARBA00022723"/>
    </source>
</evidence>
<dbReference type="Gene3D" id="3.40.50.970">
    <property type="match status" value="2"/>
</dbReference>
<dbReference type="InterPro" id="IPR033247">
    <property type="entry name" value="Transketolase_fam"/>
</dbReference>
<dbReference type="KEGG" id="vgo:GJW-30_1_02590"/>
<keyword evidence="5 14" id="KW-0479">Metal-binding</keyword>
<dbReference type="Pfam" id="PF00456">
    <property type="entry name" value="Transketolase_N"/>
    <property type="match status" value="1"/>
</dbReference>
<comment type="cofactor">
    <cofactor evidence="14">
        <name>Mg(2+)</name>
        <dbReference type="ChEBI" id="CHEBI:18420"/>
    </cofactor>
    <text evidence="14">Binds 1 Mg(2+) ion per subunit. Can also utilize other divalent metal cations, such as Ca(2+), Mn(2+) and Co(2+).</text>
</comment>
<dbReference type="SUPFAM" id="SSF52518">
    <property type="entry name" value="Thiamin diphosphate-binding fold (THDP-binding)"/>
    <property type="match status" value="2"/>
</dbReference>
<dbReference type="RefSeq" id="WP_096355957.1">
    <property type="nucleotide sequence ID" value="NZ_AP014946.1"/>
</dbReference>
<evidence type="ECO:0000259" key="17">
    <source>
        <dbReference type="SMART" id="SM00861"/>
    </source>
</evidence>
<comment type="cofactor">
    <cofactor evidence="13">
        <name>thiamine diphosphate</name>
        <dbReference type="ChEBI" id="CHEBI:58937"/>
    </cofactor>
    <text evidence="13">Binds 1 thiamine pyrophosphate per subunit. During the reaction, the substrate forms a covalent intermediate with the cofactor.</text>
</comment>
<dbReference type="Pfam" id="PF02779">
    <property type="entry name" value="Transket_pyr"/>
    <property type="match status" value="1"/>
</dbReference>
<feature type="binding site" evidence="12">
    <location>
        <position position="470"/>
    </location>
    <ligand>
        <name>substrate</name>
    </ligand>
</feature>
<feature type="binding site" evidence="13">
    <location>
        <position position="71"/>
    </location>
    <ligand>
        <name>thiamine diphosphate</name>
        <dbReference type="ChEBI" id="CHEBI:58937"/>
    </ligand>
</feature>
<evidence type="ECO:0000256" key="6">
    <source>
        <dbReference type="ARBA" id="ARBA00022837"/>
    </source>
</evidence>
<dbReference type="InterPro" id="IPR020826">
    <property type="entry name" value="Transketolase_BS"/>
</dbReference>
<dbReference type="EMBL" id="AP014946">
    <property type="protein sequence ID" value="BAT60055.1"/>
    <property type="molecule type" value="Genomic_DNA"/>
</dbReference>